<dbReference type="EMBL" id="WJQT01000006">
    <property type="protein sequence ID" value="MRJ47126.1"/>
    <property type="molecule type" value="Genomic_DNA"/>
</dbReference>
<reference evidence="2 3" key="1">
    <citation type="submission" date="2019-11" db="EMBL/GenBank/DDBJ databases">
        <title>Characterisation of Fundicoccus ignavus gen. nov. sp. nov., a novel genus of the family Aerococcaceae from bulk tank milk.</title>
        <authorList>
            <person name="Siebert A."/>
            <person name="Huptas C."/>
            <person name="Wenning M."/>
            <person name="Scherer S."/>
            <person name="Doll E.V."/>
        </authorList>
    </citation>
    <scope>NUCLEOTIDE SEQUENCE [LARGE SCALE GENOMIC DNA]</scope>
    <source>
        <strain evidence="2 3">DSM 109652</strain>
    </source>
</reference>
<dbReference type="Gene3D" id="3.10.180.10">
    <property type="entry name" value="2,3-Dihydroxybiphenyl 1,2-Dioxygenase, domain 1"/>
    <property type="match status" value="1"/>
</dbReference>
<dbReference type="Proteomes" id="UP000440066">
    <property type="component" value="Unassembled WGS sequence"/>
</dbReference>
<sequence length="136" mass="15490">MIEQLIQVMIYVEDVTIMKEFWINQLGFNLIEESLVDSEMHFIEIAASENSQTHLVLFDRAVIAQQSPELNLGTPSLMFQTPDATALYYKFRDQGITVGELVAMPMGHVFNFADPEGHYFAVKDDVKPINEKETFG</sequence>
<feature type="domain" description="VOC" evidence="1">
    <location>
        <begin position="4"/>
        <end position="125"/>
    </location>
</feature>
<dbReference type="PANTHER" id="PTHR36437">
    <property type="entry name" value="GLYOXALASE/BLEOMYCIN RESISTANCE PROTEIN/DIOXYGENASE"/>
    <property type="match status" value="1"/>
</dbReference>
<protein>
    <submittedName>
        <fullName evidence="2">VOC family protein</fullName>
    </submittedName>
</protein>
<dbReference type="PANTHER" id="PTHR36437:SF2">
    <property type="entry name" value="GLYOXALASE_BLEOMYCIN RESISTANCE PROTEIN_DIOXYGENASE"/>
    <property type="match status" value="1"/>
</dbReference>
<dbReference type="SUPFAM" id="SSF54593">
    <property type="entry name" value="Glyoxalase/Bleomycin resistance protein/Dihydroxybiphenyl dioxygenase"/>
    <property type="match status" value="1"/>
</dbReference>
<dbReference type="InterPro" id="IPR037523">
    <property type="entry name" value="VOC_core"/>
</dbReference>
<accession>A0A844C7R5</accession>
<evidence type="ECO:0000313" key="2">
    <source>
        <dbReference type="EMBL" id="MRJ47126.1"/>
    </source>
</evidence>
<dbReference type="AlphaFoldDB" id="A0A844C7R5"/>
<evidence type="ECO:0000259" key="1">
    <source>
        <dbReference type="PROSITE" id="PS51819"/>
    </source>
</evidence>
<organism evidence="2 3">
    <name type="scientific">Fundicoccus ignavus</name>
    <dbReference type="NCBI Taxonomy" id="2664442"/>
    <lineage>
        <taxon>Bacteria</taxon>
        <taxon>Bacillati</taxon>
        <taxon>Bacillota</taxon>
        <taxon>Bacilli</taxon>
        <taxon>Lactobacillales</taxon>
        <taxon>Aerococcaceae</taxon>
        <taxon>Fundicoccus</taxon>
    </lineage>
</organism>
<dbReference type="InterPro" id="IPR029068">
    <property type="entry name" value="Glyas_Bleomycin-R_OHBP_Dase"/>
</dbReference>
<gene>
    <name evidence="2" type="ORF">GF867_06075</name>
</gene>
<dbReference type="InterPro" id="IPR004360">
    <property type="entry name" value="Glyas_Fos-R_dOase_dom"/>
</dbReference>
<comment type="caution">
    <text evidence="2">The sequence shown here is derived from an EMBL/GenBank/DDBJ whole genome shotgun (WGS) entry which is preliminary data.</text>
</comment>
<dbReference type="PROSITE" id="PS51819">
    <property type="entry name" value="VOC"/>
    <property type="match status" value="1"/>
</dbReference>
<evidence type="ECO:0000313" key="3">
    <source>
        <dbReference type="Proteomes" id="UP000440066"/>
    </source>
</evidence>
<name>A0A844C7R5_9LACT</name>
<dbReference type="Pfam" id="PF00903">
    <property type="entry name" value="Glyoxalase"/>
    <property type="match status" value="1"/>
</dbReference>
<dbReference type="RefSeq" id="WP_153832205.1">
    <property type="nucleotide sequence ID" value="NZ_WJQT01000006.1"/>
</dbReference>
<proteinExistence type="predicted"/>